<keyword evidence="5" id="KW-0653">Protein transport</keyword>
<protein>
    <recommendedName>
        <fullName evidence="5">Sec-independent protein translocase protein TatC</fullName>
    </recommendedName>
</protein>
<feature type="transmembrane region" description="Helical" evidence="5">
    <location>
        <begin position="23"/>
        <end position="41"/>
    </location>
</feature>
<keyword evidence="7" id="KW-1185">Reference proteome</keyword>
<comment type="function">
    <text evidence="5">Part of the twin-arginine translocation (Tat) system that transports large folded proteins containing a characteristic twin-arginine motif in their signal peptide across membranes. Together with TatB, TatC is part of a receptor directly interacting with Tat signal peptides.</text>
</comment>
<dbReference type="InterPro" id="IPR019820">
    <property type="entry name" value="Sec-indep_translocase_CS"/>
</dbReference>
<sequence length="272" mass="30302">MSGEIEDKPQPLIEHLIELRSRLIWAVGAFFVAFLVCFYFAKQLFNVLVQPFRWAVEWAGLNHRTVELIYTAPQEFFFTQIKVAMFGALVIAFPVIASQIYKFVAPGLYKNERAAFLPFLIASPVLFLMGAALVYFFFTPMVMWFFLAMEQGGGEGQVSIQLLPKVSEYLSLIMSLIFAFGLVFQLPVITTLLARVGFVTADGLKAKRKYAIVIAFIAAAILTPPDPVSQIGLALPAILLYEISIYTARLVERQKARDAQATAVAEAEDTPS</sequence>
<feature type="transmembrane region" description="Helical" evidence="5">
    <location>
        <begin position="210"/>
        <end position="225"/>
    </location>
</feature>
<evidence type="ECO:0000256" key="2">
    <source>
        <dbReference type="ARBA" id="ARBA00022692"/>
    </source>
</evidence>
<feature type="transmembrane region" description="Helical" evidence="5">
    <location>
        <begin position="83"/>
        <end position="104"/>
    </location>
</feature>
<evidence type="ECO:0000256" key="3">
    <source>
        <dbReference type="ARBA" id="ARBA00022989"/>
    </source>
</evidence>
<proteinExistence type="inferred from homology"/>
<evidence type="ECO:0000256" key="5">
    <source>
        <dbReference type="HAMAP-Rule" id="MF_00902"/>
    </source>
</evidence>
<dbReference type="NCBIfam" id="TIGR00945">
    <property type="entry name" value="tatC"/>
    <property type="match status" value="1"/>
</dbReference>
<accession>A0ABU0BPM8</accession>
<comment type="caution">
    <text evidence="5">Lacks conserved residue(s) required for the propagation of feature annotation.</text>
</comment>
<dbReference type="Proteomes" id="UP001230207">
    <property type="component" value="Unassembled WGS sequence"/>
</dbReference>
<comment type="similarity">
    <text evidence="5">Belongs to the TatC family.</text>
</comment>
<keyword evidence="5" id="KW-0813">Transport</keyword>
<dbReference type="InterPro" id="IPR002033">
    <property type="entry name" value="TatC"/>
</dbReference>
<dbReference type="Pfam" id="PF00902">
    <property type="entry name" value="TatC"/>
    <property type="match status" value="1"/>
</dbReference>
<evidence type="ECO:0000313" key="6">
    <source>
        <dbReference type="EMBL" id="MDQ0320200.1"/>
    </source>
</evidence>
<keyword evidence="3 5" id="KW-1133">Transmembrane helix</keyword>
<evidence type="ECO:0000313" key="7">
    <source>
        <dbReference type="Proteomes" id="UP001230207"/>
    </source>
</evidence>
<keyword evidence="2 5" id="KW-0812">Transmembrane</keyword>
<keyword evidence="5" id="KW-1003">Cell membrane</keyword>
<gene>
    <name evidence="5" type="primary">tatC</name>
    <name evidence="6" type="ORF">QO002_002338</name>
</gene>
<dbReference type="PRINTS" id="PR01840">
    <property type="entry name" value="TATCFAMILY"/>
</dbReference>
<dbReference type="HAMAP" id="MF_00902">
    <property type="entry name" value="TatC"/>
    <property type="match status" value="1"/>
</dbReference>
<comment type="subunit">
    <text evidence="5">The Tat system comprises two distinct complexes: a TatABC complex, containing multiple copies of TatA, TatB and TatC subunits, and a separate TatA complex, containing only TatA subunits. Substrates initially bind to the TatABC complex, which probably triggers association of the separate TatA complex to form the active translocon.</text>
</comment>
<dbReference type="EMBL" id="JAUSVF010000001">
    <property type="protein sequence ID" value="MDQ0320200.1"/>
    <property type="molecule type" value="Genomic_DNA"/>
</dbReference>
<name>A0ABU0BPM8_9HYPH</name>
<comment type="caution">
    <text evidence="6">The sequence shown here is derived from an EMBL/GenBank/DDBJ whole genome shotgun (WGS) entry which is preliminary data.</text>
</comment>
<dbReference type="PROSITE" id="PS01218">
    <property type="entry name" value="TATC"/>
    <property type="match status" value="1"/>
</dbReference>
<dbReference type="PANTHER" id="PTHR30371">
    <property type="entry name" value="SEC-INDEPENDENT PROTEIN TRANSLOCASE PROTEIN TATC"/>
    <property type="match status" value="1"/>
</dbReference>
<keyword evidence="4 5" id="KW-0472">Membrane</keyword>
<comment type="subcellular location">
    <subcellularLocation>
        <location evidence="5">Cell membrane</location>
        <topology evidence="5">Multi-pass membrane protein</topology>
    </subcellularLocation>
    <subcellularLocation>
        <location evidence="1">Membrane</location>
        <topology evidence="1">Multi-pass membrane protein</topology>
    </subcellularLocation>
</comment>
<evidence type="ECO:0000256" key="1">
    <source>
        <dbReference type="ARBA" id="ARBA00004141"/>
    </source>
</evidence>
<feature type="transmembrane region" description="Helical" evidence="5">
    <location>
        <begin position="116"/>
        <end position="149"/>
    </location>
</feature>
<dbReference type="PANTHER" id="PTHR30371:SF0">
    <property type="entry name" value="SEC-INDEPENDENT PROTEIN TRANSLOCASE PROTEIN TATC, CHLOROPLASTIC-RELATED"/>
    <property type="match status" value="1"/>
</dbReference>
<dbReference type="RefSeq" id="WP_307229743.1">
    <property type="nucleotide sequence ID" value="NZ_JAUSVF010000001.1"/>
</dbReference>
<reference evidence="6 7" key="1">
    <citation type="submission" date="2023-07" db="EMBL/GenBank/DDBJ databases">
        <title>Genomic Encyclopedia of Type Strains, Phase IV (KMG-IV): sequencing the most valuable type-strain genomes for metagenomic binning, comparative biology and taxonomic classification.</title>
        <authorList>
            <person name="Goeker M."/>
        </authorList>
    </citation>
    <scope>NUCLEOTIDE SEQUENCE [LARGE SCALE GENOMIC DNA]</scope>
    <source>
        <strain evidence="6 7">DSM 1112</strain>
    </source>
</reference>
<keyword evidence="5" id="KW-0811">Translocation</keyword>
<organism evidence="6 7">
    <name type="scientific">Pararhizobium capsulatum DSM 1112</name>
    <dbReference type="NCBI Taxonomy" id="1121113"/>
    <lineage>
        <taxon>Bacteria</taxon>
        <taxon>Pseudomonadati</taxon>
        <taxon>Pseudomonadota</taxon>
        <taxon>Alphaproteobacteria</taxon>
        <taxon>Hyphomicrobiales</taxon>
        <taxon>Rhizobiaceae</taxon>
        <taxon>Rhizobium/Agrobacterium group</taxon>
        <taxon>Pararhizobium</taxon>
    </lineage>
</organism>
<feature type="transmembrane region" description="Helical" evidence="5">
    <location>
        <begin position="169"/>
        <end position="198"/>
    </location>
</feature>
<evidence type="ECO:0000256" key="4">
    <source>
        <dbReference type="ARBA" id="ARBA00023136"/>
    </source>
</evidence>